<dbReference type="Pfam" id="PF01986">
    <property type="entry name" value="DUF123"/>
    <property type="match status" value="1"/>
</dbReference>
<accession>A0A0S7WVB3</accession>
<comment type="caution">
    <text evidence="1">The sequence shown here is derived from an EMBL/GenBank/DDBJ whole genome shotgun (WGS) entry which is preliminary data.</text>
</comment>
<reference evidence="1 2" key="1">
    <citation type="journal article" date="2015" name="Microbiome">
        <title>Genomic resolution of linkages in carbon, nitrogen, and sulfur cycling among widespread estuary sediment bacteria.</title>
        <authorList>
            <person name="Baker B.J."/>
            <person name="Lazar C.S."/>
            <person name="Teske A.P."/>
            <person name="Dick G.J."/>
        </authorList>
    </citation>
    <scope>NUCLEOTIDE SEQUENCE [LARGE SCALE GENOMIC DNA]</scope>
    <source>
        <strain evidence="1">DG_24</strain>
    </source>
</reference>
<name>A0A0S7WVB3_UNCT6</name>
<evidence type="ECO:0008006" key="3">
    <source>
        <dbReference type="Google" id="ProtNLM"/>
    </source>
</evidence>
<dbReference type="STRING" id="1703770.AMJ39_01545"/>
<protein>
    <recommendedName>
        <fullName evidence="3">GIY-YIG domain-containing protein</fullName>
    </recommendedName>
</protein>
<dbReference type="AlphaFoldDB" id="A0A0S7WVB3"/>
<proteinExistence type="predicted"/>
<organism evidence="1 2">
    <name type="scientific">candidate division TA06 bacterium DG_24</name>
    <dbReference type="NCBI Taxonomy" id="1703770"/>
    <lineage>
        <taxon>Bacteria</taxon>
        <taxon>Bacteria division TA06</taxon>
    </lineage>
</organism>
<gene>
    <name evidence="1" type="ORF">AMJ39_01545</name>
</gene>
<evidence type="ECO:0000313" key="1">
    <source>
        <dbReference type="EMBL" id="KPJ54118.1"/>
    </source>
</evidence>
<dbReference type="CDD" id="cd10441">
    <property type="entry name" value="GIY-YIG_COG1833"/>
    <property type="match status" value="1"/>
</dbReference>
<dbReference type="Proteomes" id="UP000052008">
    <property type="component" value="Unassembled WGS sequence"/>
</dbReference>
<dbReference type="InterPro" id="IPR002837">
    <property type="entry name" value="DUF123"/>
</dbReference>
<evidence type="ECO:0000313" key="2">
    <source>
        <dbReference type="Proteomes" id="UP000052008"/>
    </source>
</evidence>
<dbReference type="PANTHER" id="PTHR37460:SF1">
    <property type="entry name" value="ENDONUCLEASE III"/>
    <property type="match status" value="1"/>
</dbReference>
<dbReference type="EMBL" id="LIZS01000006">
    <property type="protein sequence ID" value="KPJ54118.1"/>
    <property type="molecule type" value="Genomic_DNA"/>
</dbReference>
<dbReference type="PANTHER" id="PTHR37460">
    <property type="entry name" value="ENDONUCLEASE III"/>
    <property type="match status" value="1"/>
</dbReference>
<sequence length="161" mass="18557">MSQTTERPLINVESHEPGSAKGIYHLVIHLSQSRDIAVGRLGWHFFPRGYYVYTGSALSGLGARLNRHLREGKRDRWHIDYLLRAGRLTEIWYRVTGRRLECTANQAIANMPGAREVVCGFGSSDCRCRTHLWHFRVRPRLDRSRFRPAARAARVESVDRS</sequence>